<accession>A0A444G4R9</accession>
<protein>
    <submittedName>
        <fullName evidence="1">Uncharacterized protein</fullName>
    </submittedName>
</protein>
<dbReference type="Proteomes" id="UP000290560">
    <property type="component" value="Unassembled WGS sequence"/>
</dbReference>
<reference evidence="1" key="1">
    <citation type="journal article" date="2018" name="Data Brief">
        <title>Genome sequence data from 17 accessions of Ensete ventricosum, a staple food crop for millions in Ethiopia.</title>
        <authorList>
            <person name="Yemataw Z."/>
            <person name="Muzemil S."/>
            <person name="Ambachew D."/>
            <person name="Tripathi L."/>
            <person name="Tesfaye K."/>
            <person name="Chala A."/>
            <person name="Farbos A."/>
            <person name="O'Neill P."/>
            <person name="Moore K."/>
            <person name="Grant M."/>
            <person name="Studholme D.J."/>
        </authorList>
    </citation>
    <scope>NUCLEOTIDE SEQUENCE [LARGE SCALE GENOMIC DNA]</scope>
    <source>
        <tissue evidence="1">Leaf</tissue>
    </source>
</reference>
<organism evidence="1">
    <name type="scientific">Ensete ventricosum</name>
    <name type="common">Abyssinian banana</name>
    <name type="synonym">Musa ensete</name>
    <dbReference type="NCBI Taxonomy" id="4639"/>
    <lineage>
        <taxon>Eukaryota</taxon>
        <taxon>Viridiplantae</taxon>
        <taxon>Streptophyta</taxon>
        <taxon>Embryophyta</taxon>
        <taxon>Tracheophyta</taxon>
        <taxon>Spermatophyta</taxon>
        <taxon>Magnoliopsida</taxon>
        <taxon>Liliopsida</taxon>
        <taxon>Zingiberales</taxon>
        <taxon>Musaceae</taxon>
        <taxon>Ensete</taxon>
    </lineage>
</organism>
<evidence type="ECO:0000313" key="1">
    <source>
        <dbReference type="EMBL" id="RZR75207.1"/>
    </source>
</evidence>
<name>A0A444G4R9_ENSVE</name>
<dbReference type="EMBL" id="KV876623">
    <property type="protein sequence ID" value="RZR75207.1"/>
    <property type="molecule type" value="Genomic_DNA"/>
</dbReference>
<gene>
    <name evidence="1" type="ORF">BHM03_00051920</name>
</gene>
<sequence>MKFDTNQNTFETNQLASTTLSIMLKVSTSMIKGIASSLFWSWYIVNNLQCDIRISSHMERWYDWQNRST</sequence>
<proteinExistence type="predicted"/>
<dbReference type="AlphaFoldDB" id="A0A444G4R9"/>